<evidence type="ECO:0000313" key="1">
    <source>
        <dbReference type="EMBL" id="GIY62854.1"/>
    </source>
</evidence>
<organism evidence="1 2">
    <name type="scientific">Caerostris extrusa</name>
    <name type="common">Bark spider</name>
    <name type="synonym">Caerostris bankana</name>
    <dbReference type="NCBI Taxonomy" id="172846"/>
    <lineage>
        <taxon>Eukaryota</taxon>
        <taxon>Metazoa</taxon>
        <taxon>Ecdysozoa</taxon>
        <taxon>Arthropoda</taxon>
        <taxon>Chelicerata</taxon>
        <taxon>Arachnida</taxon>
        <taxon>Araneae</taxon>
        <taxon>Araneomorphae</taxon>
        <taxon>Entelegynae</taxon>
        <taxon>Araneoidea</taxon>
        <taxon>Araneidae</taxon>
        <taxon>Caerostris</taxon>
    </lineage>
</organism>
<reference evidence="1 2" key="1">
    <citation type="submission" date="2021-06" db="EMBL/GenBank/DDBJ databases">
        <title>Caerostris extrusa draft genome.</title>
        <authorList>
            <person name="Kono N."/>
            <person name="Arakawa K."/>
        </authorList>
    </citation>
    <scope>NUCLEOTIDE SEQUENCE [LARGE SCALE GENOMIC DNA]</scope>
</reference>
<name>A0AAV4UZF7_CAEEX</name>
<protein>
    <submittedName>
        <fullName evidence="1">Uncharacterized protein</fullName>
    </submittedName>
</protein>
<sequence>MSSGDIPQWKWQIKCAHDPRTSVLEDGTSSSGRCCPVMREERRRRNIEKLVVEDERPGRWHLVLRTLLPGDARRRMPPEYPKTSGGGFIENNKLDIKESDIDICEIDKFIRSRQI</sequence>
<gene>
    <name evidence="1" type="ORF">CEXT_27651</name>
</gene>
<dbReference type="Proteomes" id="UP001054945">
    <property type="component" value="Unassembled WGS sequence"/>
</dbReference>
<dbReference type="AlphaFoldDB" id="A0AAV4UZF7"/>
<accession>A0AAV4UZF7</accession>
<keyword evidence="2" id="KW-1185">Reference proteome</keyword>
<comment type="caution">
    <text evidence="1">The sequence shown here is derived from an EMBL/GenBank/DDBJ whole genome shotgun (WGS) entry which is preliminary data.</text>
</comment>
<evidence type="ECO:0000313" key="2">
    <source>
        <dbReference type="Proteomes" id="UP001054945"/>
    </source>
</evidence>
<proteinExistence type="predicted"/>
<dbReference type="EMBL" id="BPLR01013677">
    <property type="protein sequence ID" value="GIY62854.1"/>
    <property type="molecule type" value="Genomic_DNA"/>
</dbReference>